<dbReference type="Proteomes" id="UP001283361">
    <property type="component" value="Unassembled WGS sequence"/>
</dbReference>
<comment type="caution">
    <text evidence="1">The sequence shown here is derived from an EMBL/GenBank/DDBJ whole genome shotgun (WGS) entry which is preliminary data.</text>
</comment>
<evidence type="ECO:0000313" key="2">
    <source>
        <dbReference type="Proteomes" id="UP001283361"/>
    </source>
</evidence>
<proteinExistence type="predicted"/>
<organism evidence="1 2">
    <name type="scientific">Elysia crispata</name>
    <name type="common">lettuce slug</name>
    <dbReference type="NCBI Taxonomy" id="231223"/>
    <lineage>
        <taxon>Eukaryota</taxon>
        <taxon>Metazoa</taxon>
        <taxon>Spiralia</taxon>
        <taxon>Lophotrochozoa</taxon>
        <taxon>Mollusca</taxon>
        <taxon>Gastropoda</taxon>
        <taxon>Heterobranchia</taxon>
        <taxon>Euthyneura</taxon>
        <taxon>Panpulmonata</taxon>
        <taxon>Sacoglossa</taxon>
        <taxon>Placobranchoidea</taxon>
        <taxon>Plakobranchidae</taxon>
        <taxon>Elysia</taxon>
    </lineage>
</organism>
<reference evidence="1" key="1">
    <citation type="journal article" date="2023" name="G3 (Bethesda)">
        <title>A reference genome for the long-term kleptoplast-retaining sea slug Elysia crispata morphotype clarki.</title>
        <authorList>
            <person name="Eastman K.E."/>
            <person name="Pendleton A.L."/>
            <person name="Shaikh M.A."/>
            <person name="Suttiyut T."/>
            <person name="Ogas R."/>
            <person name="Tomko P."/>
            <person name="Gavelis G."/>
            <person name="Widhalm J.R."/>
            <person name="Wisecaver J.H."/>
        </authorList>
    </citation>
    <scope>NUCLEOTIDE SEQUENCE</scope>
    <source>
        <strain evidence="1">ECLA1</strain>
    </source>
</reference>
<dbReference type="AlphaFoldDB" id="A0AAE1E357"/>
<dbReference type="EMBL" id="JAWDGP010001430">
    <property type="protein sequence ID" value="KAK3791805.1"/>
    <property type="molecule type" value="Genomic_DNA"/>
</dbReference>
<sequence>MTSVSSKVKIVPYIARDVSDLSNVVGRQVTGDGGSTQLSLLFHCISIRLGQPRARSACRRRFYGGASEVNNSL</sequence>
<accession>A0AAE1E357</accession>
<gene>
    <name evidence="1" type="ORF">RRG08_028953</name>
</gene>
<protein>
    <submittedName>
        <fullName evidence="1">Uncharacterized protein</fullName>
    </submittedName>
</protein>
<name>A0AAE1E357_9GAST</name>
<evidence type="ECO:0000313" key="1">
    <source>
        <dbReference type="EMBL" id="KAK3791805.1"/>
    </source>
</evidence>
<keyword evidence="2" id="KW-1185">Reference proteome</keyword>